<dbReference type="Proteomes" id="UP000011728">
    <property type="component" value="Chromosome"/>
</dbReference>
<dbReference type="GO" id="GO:0016020">
    <property type="term" value="C:membrane"/>
    <property type="evidence" value="ECO:0007669"/>
    <property type="project" value="UniProtKB-SubCell"/>
</dbReference>
<dbReference type="KEGG" id="csr:Cspa_c05170"/>
<dbReference type="PANTHER" id="PTHR43027:SF1">
    <property type="entry name" value="DOXORUBICIN RESISTANCE ABC TRANSPORTER PERMEASE PROTEIN DRRC-RELATED"/>
    <property type="match status" value="1"/>
</dbReference>
<dbReference type="RefSeq" id="WP_015390637.1">
    <property type="nucleotide sequence ID" value="NC_020291.1"/>
</dbReference>
<accession>M1MHB2</accession>
<evidence type="ECO:0000256" key="4">
    <source>
        <dbReference type="ARBA" id="ARBA00023136"/>
    </source>
</evidence>
<sequence>MFFAIVKKEMKQLLMAKKTLIFLFIFPIVLITTLSVGLKNMMTSGDIFGTGNEYSKVYYMQNKDSKYNQGILDFKQGVEGAVNIKFEETSSVDKAKEEVDKYDALAYIEVTDVGYKFYSSKNGEKMKGKIFESIFKSILNEYASYETIAKYNPKAFTNLVKNKYDDYVVKKDISGVRDITSSEYYTFTELSLIILYIASIIGDSVYKEKWLKTTNRIKLSKANESTFILAKIFTGIIISILQILIVYAYSSVVLEVNWGENTLKFIAMFLVFGIFASVLGVVLGIIAENFDTVSGILNFVTIVICFLGGCYVPLHMIIGISPINKLVYFSPIYWINTAVSSMLCGIESNAFMIALGLPIALLAICFLVFIGILKNKGGLAND</sequence>
<proteinExistence type="predicted"/>
<comment type="subcellular location">
    <subcellularLocation>
        <location evidence="1">Membrane</location>
        <topology evidence="1">Multi-pass membrane protein</topology>
    </subcellularLocation>
</comment>
<dbReference type="InterPro" id="IPR013525">
    <property type="entry name" value="ABC2_TM"/>
</dbReference>
<dbReference type="AlphaFoldDB" id="M1MHB2"/>
<feature type="transmembrane region" description="Helical" evidence="5">
    <location>
        <begin position="227"/>
        <end position="250"/>
    </location>
</feature>
<reference evidence="7 8" key="1">
    <citation type="submission" date="2013-02" db="EMBL/GenBank/DDBJ databases">
        <title>Genome sequence of Clostridium saccharoperbutylacetonicum N1-4(HMT).</title>
        <authorList>
            <person name="Poehlein A."/>
            <person name="Daniel R."/>
        </authorList>
    </citation>
    <scope>NUCLEOTIDE SEQUENCE [LARGE SCALE GENOMIC DNA]</scope>
    <source>
        <strain evidence="8">N1-4(HMT)</strain>
    </source>
</reference>
<keyword evidence="3 5" id="KW-1133">Transmembrane helix</keyword>
<keyword evidence="8" id="KW-1185">Reference proteome</keyword>
<dbReference type="GO" id="GO:0140359">
    <property type="term" value="F:ABC-type transporter activity"/>
    <property type="evidence" value="ECO:0007669"/>
    <property type="project" value="InterPro"/>
</dbReference>
<dbReference type="PANTHER" id="PTHR43027">
    <property type="entry name" value="DOXORUBICIN RESISTANCE ABC TRANSPORTER PERMEASE PROTEIN DRRC-RELATED"/>
    <property type="match status" value="1"/>
</dbReference>
<dbReference type="eggNOG" id="COG0842">
    <property type="taxonomic scope" value="Bacteria"/>
</dbReference>
<dbReference type="Pfam" id="PF12698">
    <property type="entry name" value="ABC2_membrane_3"/>
    <property type="match status" value="1"/>
</dbReference>
<protein>
    <submittedName>
        <fullName evidence="7">ABC-2 family transporter protein</fullName>
    </submittedName>
</protein>
<feature type="domain" description="ABC-2 type transporter transmembrane" evidence="6">
    <location>
        <begin position="17"/>
        <end position="372"/>
    </location>
</feature>
<dbReference type="OrthoDB" id="1883918at2"/>
<feature type="transmembrane region" description="Helical" evidence="5">
    <location>
        <begin position="353"/>
        <end position="373"/>
    </location>
</feature>
<evidence type="ECO:0000256" key="5">
    <source>
        <dbReference type="SAM" id="Phobius"/>
    </source>
</evidence>
<evidence type="ECO:0000256" key="2">
    <source>
        <dbReference type="ARBA" id="ARBA00022692"/>
    </source>
</evidence>
<gene>
    <name evidence="7" type="ORF">Cspa_c05170</name>
</gene>
<dbReference type="PATRIC" id="fig|931276.5.peg.477"/>
<evidence type="ECO:0000259" key="6">
    <source>
        <dbReference type="Pfam" id="PF12698"/>
    </source>
</evidence>
<evidence type="ECO:0000313" key="8">
    <source>
        <dbReference type="Proteomes" id="UP000011728"/>
    </source>
</evidence>
<keyword evidence="4 5" id="KW-0472">Membrane</keyword>
<feature type="transmembrane region" description="Helical" evidence="5">
    <location>
        <begin position="299"/>
        <end position="320"/>
    </location>
</feature>
<dbReference type="EMBL" id="CP004121">
    <property type="protein sequence ID" value="AGF54311.1"/>
    <property type="molecule type" value="Genomic_DNA"/>
</dbReference>
<keyword evidence="2 5" id="KW-0812">Transmembrane</keyword>
<organism evidence="7 8">
    <name type="scientific">Clostridium saccharoperbutylacetonicum N1-4(HMT)</name>
    <dbReference type="NCBI Taxonomy" id="931276"/>
    <lineage>
        <taxon>Bacteria</taxon>
        <taxon>Bacillati</taxon>
        <taxon>Bacillota</taxon>
        <taxon>Clostridia</taxon>
        <taxon>Eubacteriales</taxon>
        <taxon>Clostridiaceae</taxon>
        <taxon>Clostridium</taxon>
    </lineage>
</organism>
<name>M1MHB2_9CLOT</name>
<feature type="transmembrane region" description="Helical" evidence="5">
    <location>
        <begin position="265"/>
        <end position="287"/>
    </location>
</feature>
<feature type="transmembrane region" description="Helical" evidence="5">
    <location>
        <begin position="184"/>
        <end position="206"/>
    </location>
</feature>
<dbReference type="STRING" id="36745.CLSAP_05220"/>
<evidence type="ECO:0000256" key="1">
    <source>
        <dbReference type="ARBA" id="ARBA00004141"/>
    </source>
</evidence>
<dbReference type="HOGENOM" id="CLU_039483_0_3_9"/>
<evidence type="ECO:0000256" key="3">
    <source>
        <dbReference type="ARBA" id="ARBA00022989"/>
    </source>
</evidence>
<evidence type="ECO:0000313" key="7">
    <source>
        <dbReference type="EMBL" id="AGF54311.1"/>
    </source>
</evidence>
<dbReference type="InterPro" id="IPR052902">
    <property type="entry name" value="ABC-2_transporter"/>
</dbReference>
<feature type="transmembrane region" description="Helical" evidence="5">
    <location>
        <begin position="20"/>
        <end position="38"/>
    </location>
</feature>